<keyword evidence="5 6" id="KW-0472">Membrane</keyword>
<feature type="transmembrane region" description="Helical" evidence="6">
    <location>
        <begin position="49"/>
        <end position="67"/>
    </location>
</feature>
<dbReference type="EMBL" id="JAAMPC010000512">
    <property type="protein sequence ID" value="KAG2242372.1"/>
    <property type="molecule type" value="Genomic_DNA"/>
</dbReference>
<dbReference type="GO" id="GO:0016020">
    <property type="term" value="C:membrane"/>
    <property type="evidence" value="ECO:0007669"/>
    <property type="project" value="UniProtKB-SubCell"/>
</dbReference>
<comment type="subcellular location">
    <subcellularLocation>
        <location evidence="1">Membrane</location>
        <topology evidence="1">Multi-pass membrane protein</topology>
    </subcellularLocation>
</comment>
<proteinExistence type="predicted"/>
<dbReference type="PANTHER" id="PTHR23511:SF5">
    <property type="entry name" value="MAJOR FACILITATOR-TYPE TRANSPORTER HXNZ-RELATED"/>
    <property type="match status" value="1"/>
</dbReference>
<evidence type="ECO:0000256" key="3">
    <source>
        <dbReference type="ARBA" id="ARBA00022692"/>
    </source>
</evidence>
<sequence length="92" mass="10257">MLIGAYSWGIVADKHGRSLPSSFLGYIFLGTSSRLETGVWKNVYFTRKGFIITAVVTFIAGFLSAFAPNYTWLIVLRCFVGLGLGECRRKEL</sequence>
<keyword evidence="3 6" id="KW-0812">Transmembrane</keyword>
<dbReference type="GO" id="GO:0022857">
    <property type="term" value="F:transmembrane transporter activity"/>
    <property type="evidence" value="ECO:0007669"/>
    <property type="project" value="InterPro"/>
</dbReference>
<gene>
    <name evidence="7" type="ORF">Bca52824_095784</name>
</gene>
<dbReference type="Gene3D" id="1.20.1250.20">
    <property type="entry name" value="MFS general substrate transporter like domains"/>
    <property type="match status" value="1"/>
</dbReference>
<protein>
    <recommendedName>
        <fullName evidence="9">Major facilitator superfamily (MFS) profile domain-containing protein</fullName>
    </recommendedName>
</protein>
<dbReference type="Pfam" id="PF00083">
    <property type="entry name" value="Sugar_tr"/>
    <property type="match status" value="1"/>
</dbReference>
<evidence type="ECO:0000256" key="4">
    <source>
        <dbReference type="ARBA" id="ARBA00022989"/>
    </source>
</evidence>
<dbReference type="InterPro" id="IPR036259">
    <property type="entry name" value="MFS_trans_sf"/>
</dbReference>
<evidence type="ECO:0000256" key="5">
    <source>
        <dbReference type="ARBA" id="ARBA00023136"/>
    </source>
</evidence>
<dbReference type="Proteomes" id="UP000886595">
    <property type="component" value="Unassembled WGS sequence"/>
</dbReference>
<organism evidence="7 8">
    <name type="scientific">Brassica carinata</name>
    <name type="common">Ethiopian mustard</name>
    <name type="synonym">Abyssinian cabbage</name>
    <dbReference type="NCBI Taxonomy" id="52824"/>
    <lineage>
        <taxon>Eukaryota</taxon>
        <taxon>Viridiplantae</taxon>
        <taxon>Streptophyta</taxon>
        <taxon>Embryophyta</taxon>
        <taxon>Tracheophyta</taxon>
        <taxon>Spermatophyta</taxon>
        <taxon>Magnoliopsida</taxon>
        <taxon>eudicotyledons</taxon>
        <taxon>Gunneridae</taxon>
        <taxon>Pentapetalae</taxon>
        <taxon>rosids</taxon>
        <taxon>malvids</taxon>
        <taxon>Brassicales</taxon>
        <taxon>Brassicaceae</taxon>
        <taxon>Brassiceae</taxon>
        <taxon>Brassica</taxon>
    </lineage>
</organism>
<evidence type="ECO:0000256" key="6">
    <source>
        <dbReference type="SAM" id="Phobius"/>
    </source>
</evidence>
<keyword evidence="4 6" id="KW-1133">Transmembrane helix</keyword>
<name>A0A8X7THV0_BRACI</name>
<accession>A0A8X7THV0</accession>
<comment type="caution">
    <text evidence="7">The sequence shown here is derived from an EMBL/GenBank/DDBJ whole genome shotgun (WGS) entry which is preliminary data.</text>
</comment>
<evidence type="ECO:0000313" key="7">
    <source>
        <dbReference type="EMBL" id="KAG2242372.1"/>
    </source>
</evidence>
<dbReference type="SUPFAM" id="SSF103473">
    <property type="entry name" value="MFS general substrate transporter"/>
    <property type="match status" value="1"/>
</dbReference>
<reference evidence="7 8" key="1">
    <citation type="submission" date="2020-02" db="EMBL/GenBank/DDBJ databases">
        <authorList>
            <person name="Ma Q."/>
            <person name="Huang Y."/>
            <person name="Song X."/>
            <person name="Pei D."/>
        </authorList>
    </citation>
    <scope>NUCLEOTIDE SEQUENCE [LARGE SCALE GENOMIC DNA]</scope>
    <source>
        <strain evidence="7">Sxm20200214</strain>
        <tissue evidence="7">Leaf</tissue>
    </source>
</reference>
<dbReference type="OrthoDB" id="4139357at2759"/>
<evidence type="ECO:0008006" key="9">
    <source>
        <dbReference type="Google" id="ProtNLM"/>
    </source>
</evidence>
<keyword evidence="2" id="KW-0813">Transport</keyword>
<dbReference type="InterPro" id="IPR005828">
    <property type="entry name" value="MFS_sugar_transport-like"/>
</dbReference>
<evidence type="ECO:0000313" key="8">
    <source>
        <dbReference type="Proteomes" id="UP000886595"/>
    </source>
</evidence>
<evidence type="ECO:0000256" key="1">
    <source>
        <dbReference type="ARBA" id="ARBA00004141"/>
    </source>
</evidence>
<dbReference type="AlphaFoldDB" id="A0A8X7THV0"/>
<keyword evidence="8" id="KW-1185">Reference proteome</keyword>
<dbReference type="PANTHER" id="PTHR23511">
    <property type="entry name" value="SYNAPTIC VESICLE GLYCOPROTEIN 2"/>
    <property type="match status" value="1"/>
</dbReference>
<evidence type="ECO:0000256" key="2">
    <source>
        <dbReference type="ARBA" id="ARBA00022448"/>
    </source>
</evidence>